<proteinExistence type="predicted"/>
<evidence type="ECO:0000256" key="1">
    <source>
        <dbReference type="SAM" id="MobiDB-lite"/>
    </source>
</evidence>
<dbReference type="AlphaFoldDB" id="A0A1V6MIC9"/>
<evidence type="ECO:0000256" key="2">
    <source>
        <dbReference type="SAM" id="SignalP"/>
    </source>
</evidence>
<accession>A0A1V6MIC9</accession>
<protein>
    <recommendedName>
        <fullName evidence="3">Cupin type-2 domain-containing protein</fullName>
    </recommendedName>
</protein>
<feature type="domain" description="Cupin type-2" evidence="3">
    <location>
        <begin position="70"/>
        <end position="138"/>
    </location>
</feature>
<dbReference type="SUPFAM" id="SSF51182">
    <property type="entry name" value="RmlC-like cupins"/>
    <property type="match status" value="1"/>
</dbReference>
<dbReference type="PANTHER" id="PTHR38599:SF1">
    <property type="entry name" value="CUPIN DOMAIN PROTEIN (AFU_ORTHOLOGUE AFUA_3G13620)"/>
    <property type="match status" value="1"/>
</dbReference>
<sequence>MLDRRSLLRTSGVAAAGTLGAAAFASTAEASSTPSRVHHSFDPDPTAGVTRTLLQDNPSPAEGWKTVQTLVEIPRRKESGRHSHPGVEVGYIVRGEVSMEFDDGTTLRLRTGDPFFIPSETIHNARNIGTVTTMMLSTYVVDETKPLVITHTHP</sequence>
<dbReference type="InterPro" id="IPR014710">
    <property type="entry name" value="RmlC-like_jellyroll"/>
</dbReference>
<reference evidence="4 5" key="2">
    <citation type="submission" date="2017-02" db="EMBL/GenBank/DDBJ databases">
        <title>Draft genome sequence of Streptomyces phaeoluteigriseus type strain DSM41896.</title>
        <authorList>
            <person name="Salih T.S."/>
            <person name="Algora Gallardo L."/>
            <person name="Melo Santos T."/>
            <person name="Filgueira Martinez S."/>
            <person name="Herron P.R."/>
        </authorList>
    </citation>
    <scope>NUCLEOTIDE SEQUENCE [LARGE SCALE GENOMIC DNA]</scope>
    <source>
        <strain evidence="4 5">DSM 41896</strain>
    </source>
</reference>
<dbReference type="STRING" id="114686.BM536_036400"/>
<dbReference type="Proteomes" id="UP000184286">
    <property type="component" value="Unassembled WGS sequence"/>
</dbReference>
<gene>
    <name evidence="4" type="ORF">BM536_036400</name>
</gene>
<organism evidence="4 5">
    <name type="scientific">Streptomyces phaeoluteigriseus</name>
    <dbReference type="NCBI Taxonomy" id="114686"/>
    <lineage>
        <taxon>Bacteria</taxon>
        <taxon>Bacillati</taxon>
        <taxon>Actinomycetota</taxon>
        <taxon>Actinomycetes</taxon>
        <taxon>Kitasatosporales</taxon>
        <taxon>Streptomycetaceae</taxon>
        <taxon>Streptomyces</taxon>
        <taxon>Streptomyces aurantiacus group</taxon>
    </lineage>
</organism>
<dbReference type="Gene3D" id="2.60.120.10">
    <property type="entry name" value="Jelly Rolls"/>
    <property type="match status" value="1"/>
</dbReference>
<evidence type="ECO:0000313" key="4">
    <source>
        <dbReference type="EMBL" id="OQD52116.1"/>
    </source>
</evidence>
<feature type="region of interest" description="Disordered" evidence="1">
    <location>
        <begin position="30"/>
        <end position="49"/>
    </location>
</feature>
<keyword evidence="2" id="KW-0732">Signal</keyword>
<dbReference type="PANTHER" id="PTHR38599">
    <property type="entry name" value="CUPIN DOMAIN PROTEIN (AFU_ORTHOLOGUE AFUA_3G13620)"/>
    <property type="match status" value="1"/>
</dbReference>
<dbReference type="InterPro" id="IPR006311">
    <property type="entry name" value="TAT_signal"/>
</dbReference>
<dbReference type="Pfam" id="PF07883">
    <property type="entry name" value="Cupin_2"/>
    <property type="match status" value="1"/>
</dbReference>
<evidence type="ECO:0000259" key="3">
    <source>
        <dbReference type="Pfam" id="PF07883"/>
    </source>
</evidence>
<dbReference type="CDD" id="cd02235">
    <property type="entry name" value="cupin_BLL4011-like"/>
    <property type="match status" value="1"/>
</dbReference>
<dbReference type="InterPro" id="IPR013096">
    <property type="entry name" value="Cupin_2"/>
</dbReference>
<reference evidence="5" key="1">
    <citation type="submission" date="2016-11" db="EMBL/GenBank/DDBJ databases">
        <authorList>
            <person name="Schniete J.K."/>
            <person name="Salih T."/>
            <person name="Algora Gallardo L."/>
            <person name="Martinez Fernandez S."/>
            <person name="Herron P.R."/>
        </authorList>
    </citation>
    <scope>NUCLEOTIDE SEQUENCE [LARGE SCALE GENOMIC DNA]</scope>
    <source>
        <strain evidence="5">DSM 41896</strain>
    </source>
</reference>
<name>A0A1V6MIC9_9ACTN</name>
<dbReference type="InterPro" id="IPR011051">
    <property type="entry name" value="RmlC_Cupin_sf"/>
</dbReference>
<evidence type="ECO:0000313" key="5">
    <source>
        <dbReference type="Proteomes" id="UP000184286"/>
    </source>
</evidence>
<dbReference type="OrthoDB" id="129561at2"/>
<dbReference type="EMBL" id="MPOH02000022">
    <property type="protein sequence ID" value="OQD52116.1"/>
    <property type="molecule type" value="Genomic_DNA"/>
</dbReference>
<feature type="chain" id="PRO_5013342750" description="Cupin type-2 domain-containing protein" evidence="2">
    <location>
        <begin position="31"/>
        <end position="154"/>
    </location>
</feature>
<dbReference type="PROSITE" id="PS51318">
    <property type="entry name" value="TAT"/>
    <property type="match status" value="1"/>
</dbReference>
<comment type="caution">
    <text evidence="4">The sequence shown here is derived from an EMBL/GenBank/DDBJ whole genome shotgun (WGS) entry which is preliminary data.</text>
</comment>
<feature type="signal peptide" evidence="2">
    <location>
        <begin position="1"/>
        <end position="30"/>
    </location>
</feature>